<accession>A0A934J9L4</accession>
<proteinExistence type="inferred from homology"/>
<dbReference type="InterPro" id="IPR001189">
    <property type="entry name" value="Mn/Fe_SOD"/>
</dbReference>
<dbReference type="Proteomes" id="UP000640274">
    <property type="component" value="Unassembled WGS sequence"/>
</dbReference>
<dbReference type="GO" id="GO:0046872">
    <property type="term" value="F:metal ion binding"/>
    <property type="evidence" value="ECO:0007669"/>
    <property type="project" value="UniProtKB-KW"/>
</dbReference>
<dbReference type="InterPro" id="IPR036324">
    <property type="entry name" value="Mn/Fe_SOD_N_sf"/>
</dbReference>
<dbReference type="Gene3D" id="3.55.40.20">
    <property type="entry name" value="Iron/manganese superoxide dismutase, C-terminal domain"/>
    <property type="match status" value="1"/>
</dbReference>
<dbReference type="InterPro" id="IPR021328">
    <property type="entry name" value="CotB-like"/>
</dbReference>
<feature type="domain" description="Manganese/iron superoxide dismutase N-terminal" evidence="5">
    <location>
        <begin position="159"/>
        <end position="239"/>
    </location>
</feature>
<dbReference type="PRINTS" id="PR01703">
    <property type="entry name" value="MNSODISMTASE"/>
</dbReference>
<dbReference type="InterPro" id="IPR019832">
    <property type="entry name" value="Mn/Fe_SOD_C"/>
</dbReference>
<comment type="caution">
    <text evidence="7">The sequence shown here is derived from an EMBL/GenBank/DDBJ whole genome shotgun (WGS) entry which is preliminary data.</text>
</comment>
<dbReference type="PROSITE" id="PS00088">
    <property type="entry name" value="SOD_MN"/>
    <property type="match status" value="1"/>
</dbReference>
<keyword evidence="8" id="KW-1185">Reference proteome</keyword>
<dbReference type="SUPFAM" id="SSF158430">
    <property type="entry name" value="Bacillus cereus metalloprotein-like"/>
    <property type="match status" value="1"/>
</dbReference>
<dbReference type="RefSeq" id="WP_199020346.1">
    <property type="nucleotide sequence ID" value="NZ_JAELUP010000097.1"/>
</dbReference>
<feature type="domain" description="Manganese/iron superoxide dismutase C-terminal" evidence="6">
    <location>
        <begin position="249"/>
        <end position="348"/>
    </location>
</feature>
<evidence type="ECO:0000259" key="5">
    <source>
        <dbReference type="Pfam" id="PF00081"/>
    </source>
</evidence>
<sequence length="360" mass="42159">MLYIYGKYMPLRWLEEVQRWKEQEEGHARLIRKTVPDLEQEYVNLLKEWEAVFKATKECAEAWIKELLPAAEFIPPKAAEQVEELVKASLQQTREFASHLGIILKTSKAVHKNPVSRILIHHIKEESEKTLKELEGKTRSIWWETRSDKSGNTVPIGGHTLPPLPYAYDALEPYIDEETMRIHHDILHKNYVEGLNKAEKELQQSRKTGDFELVKHWERELAFNGAGHYLHTLFWDTLSPQGGGAAVGPIGNRIEHDFGSYDAFKKQFSQAAEKVEGGGWTILVWSPRSHRLEILQAEKHQNLSQWDVIPLLPIDVWEHSYYLKHQNKRADYIKDWWHVVNWPYVNERFLKASQLTWVPY</sequence>
<dbReference type="Pfam" id="PF02777">
    <property type="entry name" value="Sod_Fe_C"/>
    <property type="match status" value="1"/>
</dbReference>
<dbReference type="PANTHER" id="PTHR11404:SF6">
    <property type="entry name" value="SUPEROXIDE DISMUTASE [MN], MITOCHONDRIAL"/>
    <property type="match status" value="1"/>
</dbReference>
<evidence type="ECO:0000256" key="2">
    <source>
        <dbReference type="ARBA" id="ARBA00012682"/>
    </source>
</evidence>
<dbReference type="InterPro" id="IPR019831">
    <property type="entry name" value="Mn/Fe_SOD_N"/>
</dbReference>
<dbReference type="EC" id="1.15.1.1" evidence="2"/>
<dbReference type="Pfam" id="PF11155">
    <property type="entry name" value="DUF2935"/>
    <property type="match status" value="1"/>
</dbReference>
<dbReference type="InterPro" id="IPR050265">
    <property type="entry name" value="Fe/Mn_Superoxide_Dismutase"/>
</dbReference>
<evidence type="ECO:0000313" key="7">
    <source>
        <dbReference type="EMBL" id="MBJ6362803.1"/>
    </source>
</evidence>
<comment type="similarity">
    <text evidence="1">Belongs to the iron/manganese superoxide dismutase family.</text>
</comment>
<name>A0A934J9L4_9BACL</name>
<dbReference type="AlphaFoldDB" id="A0A934J9L4"/>
<dbReference type="FunFam" id="3.55.40.20:FF:000004">
    <property type="entry name" value="Superoxide dismutase [Fe]"/>
    <property type="match status" value="1"/>
</dbReference>
<evidence type="ECO:0000313" key="8">
    <source>
        <dbReference type="Proteomes" id="UP000640274"/>
    </source>
</evidence>
<gene>
    <name evidence="7" type="ORF">JFN88_16420</name>
</gene>
<keyword evidence="3" id="KW-0479">Metal-binding</keyword>
<evidence type="ECO:0000256" key="3">
    <source>
        <dbReference type="ARBA" id="ARBA00022723"/>
    </source>
</evidence>
<evidence type="ECO:0000256" key="4">
    <source>
        <dbReference type="ARBA" id="ARBA00023002"/>
    </source>
</evidence>
<organism evidence="7 8">
    <name type="scientific">Paenibacillus roseus</name>
    <dbReference type="NCBI Taxonomy" id="2798579"/>
    <lineage>
        <taxon>Bacteria</taxon>
        <taxon>Bacillati</taxon>
        <taxon>Bacillota</taxon>
        <taxon>Bacilli</taxon>
        <taxon>Bacillales</taxon>
        <taxon>Paenibacillaceae</taxon>
        <taxon>Paenibacillus</taxon>
    </lineage>
</organism>
<evidence type="ECO:0000256" key="1">
    <source>
        <dbReference type="ARBA" id="ARBA00008714"/>
    </source>
</evidence>
<dbReference type="Gene3D" id="1.10.287.990">
    <property type="entry name" value="Fe,Mn superoxide dismutase (SOD) domain"/>
    <property type="match status" value="1"/>
</dbReference>
<dbReference type="EMBL" id="JAELUP010000097">
    <property type="protein sequence ID" value="MBJ6362803.1"/>
    <property type="molecule type" value="Genomic_DNA"/>
</dbReference>
<dbReference type="PANTHER" id="PTHR11404">
    <property type="entry name" value="SUPEROXIDE DISMUTASE 2"/>
    <property type="match status" value="1"/>
</dbReference>
<dbReference type="InterPro" id="IPR019833">
    <property type="entry name" value="Mn/Fe_SOD_BS"/>
</dbReference>
<dbReference type="InterPro" id="IPR036314">
    <property type="entry name" value="SOD_C_sf"/>
</dbReference>
<dbReference type="SUPFAM" id="SSF54719">
    <property type="entry name" value="Fe,Mn superoxide dismutase (SOD), C-terminal domain"/>
    <property type="match status" value="1"/>
</dbReference>
<dbReference type="SUPFAM" id="SSF46609">
    <property type="entry name" value="Fe,Mn superoxide dismutase (SOD), N-terminal domain"/>
    <property type="match status" value="1"/>
</dbReference>
<dbReference type="Gene3D" id="1.20.1260.120">
    <property type="entry name" value="Protein of unknown function DUF2935"/>
    <property type="match status" value="1"/>
</dbReference>
<dbReference type="GO" id="GO:0004784">
    <property type="term" value="F:superoxide dismutase activity"/>
    <property type="evidence" value="ECO:0007669"/>
    <property type="project" value="UniProtKB-EC"/>
</dbReference>
<reference evidence="7" key="1">
    <citation type="submission" date="2020-12" db="EMBL/GenBank/DDBJ databases">
        <authorList>
            <person name="Huq M.A."/>
        </authorList>
    </citation>
    <scope>NUCLEOTIDE SEQUENCE</scope>
    <source>
        <strain evidence="7">MAHUQ-46</strain>
    </source>
</reference>
<evidence type="ECO:0000259" key="6">
    <source>
        <dbReference type="Pfam" id="PF02777"/>
    </source>
</evidence>
<keyword evidence="4" id="KW-0560">Oxidoreductase</keyword>
<protein>
    <recommendedName>
        <fullName evidence="2">superoxide dismutase</fullName>
        <ecNumber evidence="2">1.15.1.1</ecNumber>
    </recommendedName>
</protein>
<dbReference type="Pfam" id="PF00081">
    <property type="entry name" value="Sod_Fe_N"/>
    <property type="match status" value="1"/>
</dbReference>